<dbReference type="EMBL" id="CP058909">
    <property type="protein sequence ID" value="QLH80992.1"/>
    <property type="molecule type" value="Genomic_DNA"/>
</dbReference>
<accession>A0A7D5TR55</accession>
<keyword evidence="2" id="KW-1185">Reference proteome</keyword>
<proteinExistence type="predicted"/>
<evidence type="ECO:0000313" key="1">
    <source>
        <dbReference type="EMBL" id="QLH80992.1"/>
    </source>
</evidence>
<organism evidence="1 2">
    <name type="scientific">Halosimplex pelagicum</name>
    <dbReference type="NCBI Taxonomy" id="869886"/>
    <lineage>
        <taxon>Archaea</taxon>
        <taxon>Methanobacteriati</taxon>
        <taxon>Methanobacteriota</taxon>
        <taxon>Stenosarchaea group</taxon>
        <taxon>Halobacteria</taxon>
        <taxon>Halobacteriales</taxon>
        <taxon>Haloarculaceae</taxon>
        <taxon>Halosimplex</taxon>
    </lineage>
</organism>
<name>A0A7D5TR55_9EURY</name>
<dbReference type="OrthoDB" id="241622at2157"/>
<protein>
    <submittedName>
        <fullName evidence="1">Uncharacterized protein</fullName>
    </submittedName>
</protein>
<dbReference type="AlphaFoldDB" id="A0A7D5TR55"/>
<gene>
    <name evidence="1" type="ORF">HZS54_04785</name>
</gene>
<evidence type="ECO:0000313" key="2">
    <source>
        <dbReference type="Proteomes" id="UP000509346"/>
    </source>
</evidence>
<dbReference type="RefSeq" id="WP_179920807.1">
    <property type="nucleotide sequence ID" value="NZ_CP058909.1"/>
</dbReference>
<reference evidence="1 2" key="1">
    <citation type="submission" date="2020-07" db="EMBL/GenBank/DDBJ databases">
        <title>Halosimplex litoreum sp. nov. and Halosimplex rubrum sp. nov., isolated from different salt environments.</title>
        <authorList>
            <person name="Cui H."/>
        </authorList>
    </citation>
    <scope>NUCLEOTIDE SEQUENCE [LARGE SCALE GENOMIC DNA]</scope>
    <source>
        <strain evidence="1 2">R2</strain>
    </source>
</reference>
<dbReference type="GeneID" id="56081880"/>
<sequence length="371" mass="40275">MKYLYTHPIPEQAQTGESNSLGQQLAKHGLLDGGTAIESIASEASDLTLEGQYRWGGRISTMLAHELDELADAGIPALPLYRPERTFGNAGYYSIESADITPLHPNRREVWQYDASLTFIGTRGNYRRRLSTNPSQVDHPWGNDTRALVGLPAAASRVEWRDPDTAETTPATADVTRSAEFADVDLYDAQAAPYDSPELVADVPYAREGEVDVSVFDTQGHADRSDSDGIRQWEKAWVPAHDYTGTPVLSNGLVRLTLDTDTGLAAEHWDGGGAGAWAAESLPASDWALWDVDIRSIGLAAVTARLRFRDTTSNDTYPLDCHLQRGYADPQWTITSGSAVPSGLESLLDPVSSPQIGRPGATQNVIARGEL</sequence>
<dbReference type="Proteomes" id="UP000509346">
    <property type="component" value="Chromosome"/>
</dbReference>
<dbReference type="KEGG" id="hpel:HZS54_04785"/>